<evidence type="ECO:0000313" key="2">
    <source>
        <dbReference type="Proteomes" id="UP000316008"/>
    </source>
</evidence>
<dbReference type="RefSeq" id="WP_144333796.1">
    <property type="nucleotide sequence ID" value="NZ_VLPL01000007.1"/>
</dbReference>
<accession>A0A556MNV8</accession>
<dbReference type="CDD" id="cd06577">
    <property type="entry name" value="PASTA_pknB"/>
    <property type="match status" value="1"/>
</dbReference>
<gene>
    <name evidence="1" type="ORF">FO442_13810</name>
</gene>
<dbReference type="EMBL" id="VLPL01000007">
    <property type="protein sequence ID" value="TSJ41535.1"/>
    <property type="molecule type" value="Genomic_DNA"/>
</dbReference>
<dbReference type="AlphaFoldDB" id="A0A556MNV8"/>
<keyword evidence="2" id="KW-1185">Reference proteome</keyword>
<dbReference type="OrthoDB" id="6882896at2"/>
<comment type="caution">
    <text evidence="1">The sequence shown here is derived from an EMBL/GenBank/DDBJ whole genome shotgun (WGS) entry which is preliminary data.</text>
</comment>
<name>A0A556MNV8_9FLAO</name>
<proteinExistence type="predicted"/>
<reference evidence="1 2" key="1">
    <citation type="submission" date="2019-07" db="EMBL/GenBank/DDBJ databases">
        <authorList>
            <person name="Huq M.A."/>
        </authorList>
    </citation>
    <scope>NUCLEOTIDE SEQUENCE [LARGE SCALE GENOMIC DNA]</scope>
    <source>
        <strain evidence="1 2">MAH-3</strain>
    </source>
</reference>
<sequence length="226" mass="24675">MSDTNNPIQLFSELLGSPLGELISSVGQGVGDAQAALDQGALQQTLDIYDFSKDSERSNEELNLINLIREMGYQPTFYTIPETEVEAQISLSLDLKSEQSAPTSGYTLSKYKINATPLNAGNMNRYGLQANAMAKLKFKIVPVPPPQGSGELRLIPDFNGKSWDETTKALIENLGFIYELRDDSNNEVIADEETVLNLPISGQSPAYGTVSRIGNLIVLQITTTEI</sequence>
<dbReference type="InterPro" id="IPR005543">
    <property type="entry name" value="PASTA_dom"/>
</dbReference>
<dbReference type="Proteomes" id="UP000316008">
    <property type="component" value="Unassembled WGS sequence"/>
</dbReference>
<organism evidence="1 2">
    <name type="scientific">Fluviicola chungangensis</name>
    <dbReference type="NCBI Taxonomy" id="2597671"/>
    <lineage>
        <taxon>Bacteria</taxon>
        <taxon>Pseudomonadati</taxon>
        <taxon>Bacteroidota</taxon>
        <taxon>Flavobacteriia</taxon>
        <taxon>Flavobacteriales</taxon>
        <taxon>Crocinitomicaceae</taxon>
        <taxon>Fluviicola</taxon>
    </lineage>
</organism>
<protein>
    <recommendedName>
        <fullName evidence="3">PASTA domain-containing protein</fullName>
    </recommendedName>
</protein>
<evidence type="ECO:0008006" key="3">
    <source>
        <dbReference type="Google" id="ProtNLM"/>
    </source>
</evidence>
<evidence type="ECO:0000313" key="1">
    <source>
        <dbReference type="EMBL" id="TSJ41535.1"/>
    </source>
</evidence>